<sequence length="443" mass="47237">MYSTKSIALADRPGNLQKFHRDGDRSLQLLVFNEEFLVSAEVISSLTTPPPFVHTARRPYRLNGEPAEGSLSIPRNEAPPKLNEAAHDAPRATGAAGCETPVESPPPSHDRARRVSAPAPATRKRGGGPALNTVTRIPRTIEVFERKLHPRPLGQGYTCLGATPTQPPPPPASAAPPLAARAGRRGEQIGRPCPPRARLAENTLPQGHFARRRVVAPPPPWPPAGAQVVRGPAQEDPCRAACLRGPRPCSDWHPSSQKPPFKDGPGASPMEWGAREGDSPACARPRRDREGAVGEVGLFGNAAQIGREADGAGRCASSERGTARAGPPPTRAPTDAGHGRPKPGRMIPPADTPPRGPRRVALRPRTRSRGTCAALAPPAGFPIRPALKHGPRSLTCVRSQRATKPVRRKEADWRDPLAGCTADRPRSSEKGSSVSIPVGTQRW</sequence>
<accession>A0AAV7DR87</accession>
<comment type="caution">
    <text evidence="2">The sequence shown here is derived from an EMBL/GenBank/DDBJ whole genome shotgun (WGS) entry which is preliminary data.</text>
</comment>
<organism evidence="2 3">
    <name type="scientific">Aristolochia fimbriata</name>
    <name type="common">White veined hardy Dutchman's pipe vine</name>
    <dbReference type="NCBI Taxonomy" id="158543"/>
    <lineage>
        <taxon>Eukaryota</taxon>
        <taxon>Viridiplantae</taxon>
        <taxon>Streptophyta</taxon>
        <taxon>Embryophyta</taxon>
        <taxon>Tracheophyta</taxon>
        <taxon>Spermatophyta</taxon>
        <taxon>Magnoliopsida</taxon>
        <taxon>Magnoliidae</taxon>
        <taxon>Piperales</taxon>
        <taxon>Aristolochiaceae</taxon>
        <taxon>Aristolochia</taxon>
    </lineage>
</organism>
<protein>
    <submittedName>
        <fullName evidence="2">Uncharacterized protein</fullName>
    </submittedName>
</protein>
<dbReference type="EMBL" id="JAINDJ010000014">
    <property type="protein sequence ID" value="KAG9438733.1"/>
    <property type="molecule type" value="Genomic_DNA"/>
</dbReference>
<feature type="region of interest" description="Disordered" evidence="1">
    <location>
        <begin position="57"/>
        <end position="132"/>
    </location>
</feature>
<dbReference type="AlphaFoldDB" id="A0AAV7DR87"/>
<evidence type="ECO:0000256" key="1">
    <source>
        <dbReference type="SAM" id="MobiDB-lite"/>
    </source>
</evidence>
<keyword evidence="3" id="KW-1185">Reference proteome</keyword>
<reference evidence="2 3" key="1">
    <citation type="submission" date="2021-07" db="EMBL/GenBank/DDBJ databases">
        <title>The Aristolochia fimbriata genome: insights into angiosperm evolution, floral development and chemical biosynthesis.</title>
        <authorList>
            <person name="Jiao Y."/>
        </authorList>
    </citation>
    <scope>NUCLEOTIDE SEQUENCE [LARGE SCALE GENOMIC DNA]</scope>
    <source>
        <strain evidence="2">IBCAS-2021</strain>
        <tissue evidence="2">Leaf</tissue>
    </source>
</reference>
<dbReference type="Proteomes" id="UP000825729">
    <property type="component" value="Unassembled WGS sequence"/>
</dbReference>
<dbReference type="PANTHER" id="PTHR33626">
    <property type="entry name" value="ZGC:158463"/>
    <property type="match status" value="1"/>
</dbReference>
<gene>
    <name evidence="2" type="ORF">H6P81_021328</name>
</gene>
<dbReference type="PANTHER" id="PTHR33626:SF2">
    <property type="match status" value="1"/>
</dbReference>
<feature type="compositionally biased region" description="Pro residues" evidence="1">
    <location>
        <begin position="165"/>
        <end position="174"/>
    </location>
</feature>
<feature type="compositionally biased region" description="Basic residues" evidence="1">
    <location>
        <begin position="356"/>
        <end position="368"/>
    </location>
</feature>
<feature type="region of interest" description="Disordered" evidence="1">
    <location>
        <begin position="248"/>
        <end position="443"/>
    </location>
</feature>
<proteinExistence type="predicted"/>
<name>A0AAV7DR87_ARIFI</name>
<evidence type="ECO:0000313" key="3">
    <source>
        <dbReference type="Proteomes" id="UP000825729"/>
    </source>
</evidence>
<evidence type="ECO:0000313" key="2">
    <source>
        <dbReference type="EMBL" id="KAG9438733.1"/>
    </source>
</evidence>
<feature type="region of interest" description="Disordered" evidence="1">
    <location>
        <begin position="165"/>
        <end position="198"/>
    </location>
</feature>